<dbReference type="Gene3D" id="2.170.130.10">
    <property type="entry name" value="TonB-dependent receptor, plug domain"/>
    <property type="match status" value="1"/>
</dbReference>
<evidence type="ECO:0000256" key="7">
    <source>
        <dbReference type="ARBA" id="ARBA00023237"/>
    </source>
</evidence>
<evidence type="ECO:0000256" key="4">
    <source>
        <dbReference type="ARBA" id="ARBA00022692"/>
    </source>
</evidence>
<dbReference type="PANTHER" id="PTHR47234">
    <property type="match status" value="1"/>
</dbReference>
<evidence type="ECO:0000256" key="8">
    <source>
        <dbReference type="PROSITE-ProRule" id="PRU01360"/>
    </source>
</evidence>
<gene>
    <name evidence="12" type="ORF">SG34_009115</name>
</gene>
<dbReference type="EMBL" id="CP059733">
    <property type="protein sequence ID" value="WDE07025.1"/>
    <property type="molecule type" value="Genomic_DNA"/>
</dbReference>
<dbReference type="InterPro" id="IPR039426">
    <property type="entry name" value="TonB-dep_rcpt-like"/>
</dbReference>
<dbReference type="PANTHER" id="PTHR47234:SF2">
    <property type="entry name" value="TONB-DEPENDENT RECEPTOR"/>
    <property type="match status" value="1"/>
</dbReference>
<evidence type="ECO:0000256" key="9">
    <source>
        <dbReference type="RuleBase" id="RU003357"/>
    </source>
</evidence>
<dbReference type="InterPro" id="IPR000531">
    <property type="entry name" value="Beta-barrel_TonB"/>
</dbReference>
<evidence type="ECO:0000313" key="13">
    <source>
        <dbReference type="Proteomes" id="UP000032352"/>
    </source>
</evidence>
<accession>A0AAE9Z6Q3</accession>
<dbReference type="AlphaFoldDB" id="A0AAE9Z6Q3"/>
<dbReference type="SUPFAM" id="SSF56935">
    <property type="entry name" value="Porins"/>
    <property type="match status" value="1"/>
</dbReference>
<feature type="domain" description="TonB-dependent receptor-like beta-barrel" evidence="10">
    <location>
        <begin position="385"/>
        <end position="892"/>
    </location>
</feature>
<evidence type="ECO:0000256" key="5">
    <source>
        <dbReference type="ARBA" id="ARBA00023077"/>
    </source>
</evidence>
<keyword evidence="4 8" id="KW-0812">Transmembrane</keyword>
<keyword evidence="2 8" id="KW-0813">Transport</keyword>
<reference evidence="12 13" key="1">
    <citation type="journal article" date="2015" name="Genome Announc.">
        <title>Draft Genome Sequences of Marine Isolates of Thalassomonas viridans and Thalassomonas actiniarum.</title>
        <authorList>
            <person name="Olonade I."/>
            <person name="van Zyl L.J."/>
            <person name="Trindade M."/>
        </authorList>
    </citation>
    <scope>NUCLEOTIDE SEQUENCE [LARGE SCALE GENOMIC DNA]</scope>
    <source>
        <strain evidence="12 13">XOM25</strain>
    </source>
</reference>
<dbReference type="Gene3D" id="2.40.170.20">
    <property type="entry name" value="TonB-dependent receptor, beta-barrel domain"/>
    <property type="match status" value="1"/>
</dbReference>
<keyword evidence="5 9" id="KW-0798">TonB box</keyword>
<keyword evidence="7 8" id="KW-0998">Cell outer membrane</keyword>
<dbReference type="Pfam" id="PF07715">
    <property type="entry name" value="Plug"/>
    <property type="match status" value="1"/>
</dbReference>
<keyword evidence="13" id="KW-1185">Reference proteome</keyword>
<keyword evidence="3 8" id="KW-1134">Transmembrane beta strand</keyword>
<dbReference type="KEGG" id="tvd:SG34_009115"/>
<evidence type="ECO:0000256" key="3">
    <source>
        <dbReference type="ARBA" id="ARBA00022452"/>
    </source>
</evidence>
<protein>
    <submittedName>
        <fullName evidence="12">TonB-dependent receptor</fullName>
    </submittedName>
</protein>
<keyword evidence="6 8" id="KW-0472">Membrane</keyword>
<reference evidence="12 13" key="2">
    <citation type="journal article" date="2022" name="Mar. Drugs">
        <title>Bioassay-Guided Fractionation Leads to the Detection of Cholic Acid Generated by the Rare Thalassomonas sp.</title>
        <authorList>
            <person name="Pheiffer F."/>
            <person name="Schneider Y.K."/>
            <person name="Hansen E.H."/>
            <person name="Andersen J.H."/>
            <person name="Isaksson J."/>
            <person name="Busche T."/>
            <person name="R C."/>
            <person name="Kalinowski J."/>
            <person name="Zyl L.V."/>
            <person name="Trindade M."/>
        </authorList>
    </citation>
    <scope>NUCLEOTIDE SEQUENCE [LARGE SCALE GENOMIC DNA]</scope>
    <source>
        <strain evidence="12 13">XOM25</strain>
    </source>
</reference>
<evidence type="ECO:0000256" key="1">
    <source>
        <dbReference type="ARBA" id="ARBA00004571"/>
    </source>
</evidence>
<feature type="domain" description="TonB-dependent receptor plug" evidence="11">
    <location>
        <begin position="54"/>
        <end position="164"/>
    </location>
</feature>
<dbReference type="PROSITE" id="PS52016">
    <property type="entry name" value="TONB_DEPENDENT_REC_3"/>
    <property type="match status" value="1"/>
</dbReference>
<dbReference type="InterPro" id="IPR037066">
    <property type="entry name" value="Plug_dom_sf"/>
</dbReference>
<keyword evidence="12" id="KW-0675">Receptor</keyword>
<dbReference type="CDD" id="cd01347">
    <property type="entry name" value="ligand_gated_channel"/>
    <property type="match status" value="1"/>
</dbReference>
<dbReference type="Proteomes" id="UP000032352">
    <property type="component" value="Chromosome"/>
</dbReference>
<proteinExistence type="inferred from homology"/>
<comment type="subcellular location">
    <subcellularLocation>
        <location evidence="1 8">Cell outer membrane</location>
        <topology evidence="1 8">Multi-pass membrane protein</topology>
    </subcellularLocation>
</comment>
<name>A0AAE9Z6Q3_9GAMM</name>
<evidence type="ECO:0000313" key="12">
    <source>
        <dbReference type="EMBL" id="WDE07025.1"/>
    </source>
</evidence>
<evidence type="ECO:0000256" key="6">
    <source>
        <dbReference type="ARBA" id="ARBA00023136"/>
    </source>
</evidence>
<comment type="similarity">
    <text evidence="8 9">Belongs to the TonB-dependent receptor family.</text>
</comment>
<dbReference type="Pfam" id="PF00593">
    <property type="entry name" value="TonB_dep_Rec_b-barrel"/>
    <property type="match status" value="1"/>
</dbReference>
<dbReference type="GO" id="GO:0009279">
    <property type="term" value="C:cell outer membrane"/>
    <property type="evidence" value="ECO:0007669"/>
    <property type="project" value="UniProtKB-SubCell"/>
</dbReference>
<evidence type="ECO:0000256" key="2">
    <source>
        <dbReference type="ARBA" id="ARBA00022448"/>
    </source>
</evidence>
<evidence type="ECO:0000259" key="11">
    <source>
        <dbReference type="Pfam" id="PF07715"/>
    </source>
</evidence>
<dbReference type="InterPro" id="IPR012910">
    <property type="entry name" value="Plug_dom"/>
</dbReference>
<organism evidence="12 13">
    <name type="scientific">Thalassomonas viridans</name>
    <dbReference type="NCBI Taxonomy" id="137584"/>
    <lineage>
        <taxon>Bacteria</taxon>
        <taxon>Pseudomonadati</taxon>
        <taxon>Pseudomonadota</taxon>
        <taxon>Gammaproteobacteria</taxon>
        <taxon>Alteromonadales</taxon>
        <taxon>Colwelliaceae</taxon>
        <taxon>Thalassomonas</taxon>
    </lineage>
</organism>
<evidence type="ECO:0000259" key="10">
    <source>
        <dbReference type="Pfam" id="PF00593"/>
    </source>
</evidence>
<dbReference type="RefSeq" id="WP_044842448.1">
    <property type="nucleotide sequence ID" value="NZ_CP059733.1"/>
</dbReference>
<sequence length="932" mass="102060">MFSNSKAAKAVRLAMMFGAGVTATISTQAMSAEADEVERIQVTGSSIKRTDMEGALPVTVISRAEIDASGVVNTADLMQQMPAMQGFTTASDSVGGGGGGVQSASIHNIGEQYTLVLVNGRRIAPSDSGSTIDLSNIPLALVERVEVLTDGASALYGSDAIAGVVNFILKDEVEGTHVSARYSNPQESGGDEWTFDITTGFGDYDNDGYNVVLSYSHVSKDQLAAKDRDFAKSGILTFSDDRYENDLLFFNGSGNAIPANARYSYDIINDEGEVETRRRAFNPYQQQSGSCDVNTSPIGEECWFDYTSTIEILPESDRDTFYANVNFAISDDIKGFVNANVSNFEMTTRIAPQPTGWFNMPEDTALAQEYILPYVSAEHQDGDLANGEYTGTTQARWRALPASNRTTTWDTDTLNLVAGLEGSHGDIDFSGAIGYSENETDQVFTTGWLLEEQFYNAAESGAFNVFDQAANFDASTLDGMIYEGPWQTDTISMWYIDGKASMPAFELPGGEAYFAAGFDYRSTNYERTMADAQKQNLVVGQTAGLEYDLERAQYGIFAELLMPITDTFEVSTSVRYDEIGEIEDKLIGEDANKSADDVTYKISANWKVNDDLSLRASYGTGFKAATMREIAEPRVDFGVTSGNFQCPFPTSDPEFGHLCLSGNSQYQVWREGARDLKPETSKQYSAGLVYAPSTDFAVTVDYWNVALEDIVIRLEEEEIFANPTKYRHLFTTKLNRGTGEDELAIIQAAVNGGTGDYSGVDYSVRLLNELSIGSLTTELKGTYLIESETSLNGSSLGKFGADQQVAFRNVFQFKNTLTHGDFAHTLTMNFKSDYEDENHTVAGCSVNEINPDGSIGDCAALQLTVPSYTKWDYQVKWTGMEDLGVTFGINNVMDIEPPRSLRTGGAGHQVGWDPRYADAYGRTFYLQADYSF</sequence>
<dbReference type="InterPro" id="IPR036942">
    <property type="entry name" value="Beta-barrel_TonB_sf"/>
</dbReference>